<organism evidence="2 3">
    <name type="scientific">Psilocybe cyanescens</name>
    <dbReference type="NCBI Taxonomy" id="93625"/>
    <lineage>
        <taxon>Eukaryota</taxon>
        <taxon>Fungi</taxon>
        <taxon>Dikarya</taxon>
        <taxon>Basidiomycota</taxon>
        <taxon>Agaricomycotina</taxon>
        <taxon>Agaricomycetes</taxon>
        <taxon>Agaricomycetidae</taxon>
        <taxon>Agaricales</taxon>
        <taxon>Agaricineae</taxon>
        <taxon>Strophariaceae</taxon>
        <taxon>Psilocybe</taxon>
    </lineage>
</organism>
<evidence type="ECO:0000256" key="1">
    <source>
        <dbReference type="SAM" id="MobiDB-lite"/>
    </source>
</evidence>
<dbReference type="EMBL" id="NHYD01003305">
    <property type="protein sequence ID" value="PPQ80888.1"/>
    <property type="molecule type" value="Genomic_DNA"/>
</dbReference>
<evidence type="ECO:0000313" key="2">
    <source>
        <dbReference type="EMBL" id="PPQ80888.1"/>
    </source>
</evidence>
<dbReference type="OrthoDB" id="3071370at2759"/>
<feature type="region of interest" description="Disordered" evidence="1">
    <location>
        <begin position="651"/>
        <end position="677"/>
    </location>
</feature>
<feature type="region of interest" description="Disordered" evidence="1">
    <location>
        <begin position="568"/>
        <end position="604"/>
    </location>
</feature>
<keyword evidence="3" id="KW-1185">Reference proteome</keyword>
<dbReference type="Proteomes" id="UP000283269">
    <property type="component" value="Unassembled WGS sequence"/>
</dbReference>
<feature type="region of interest" description="Disordered" evidence="1">
    <location>
        <begin position="694"/>
        <end position="738"/>
    </location>
</feature>
<dbReference type="InParanoid" id="A0A409WQV0"/>
<name>A0A409WQV0_PSICY</name>
<sequence>MLPSPISQLSQELIDRIIEAVVDTDRTSNRSSLLNCTLVCHTFRSRSQKILFSHVVVDVHRIDSFYRLLKDNLLIPVYVEDLELLLTNNDYKWVWEDQRFIRIMGLLAHPRSSLRKLRLLTKHGIQFIEDGQGMIQKFFKPYVAPKIRSLQISALSPIPIEVFISCIYLTDLSLSWTEVDITSCALPDVEILSRPICLHSLTYTRSPGTLSKLLGWTGSRPYLYISSLRTLTIGIEALDNLNFEQKIILACGGSLEELHITDLECHEINYTIDRFVDLQACPNLRILELDVNLGRGLLTKESEDDLATICRILSKIPDFNKLNDFRLIVHVGYWINQEPEGLLEPDWNSLRTQLSRILHSKKSKFSLHMDYLPIDYTLIEGCIDDDDSEASAVSYYVRCQNVLHKLVRDSFSAYDSEDALISSVSTSYTISSTGQTHETDKDIAVLHKANHDANHQIDRMHHVVENHNKPYNNLILTKAFGKNYNIHEIKKNVGLLKSSTVKIATVRHDLGGPNAQMSRPDGHLHFDHKYYTGKTDRERAGTLIHEAAHSLFNTHDHFTNEADPSKIRAVSSSEKRKLEEAQKKAHKAAKKEAQRLGKPIPKSKDLPAVTLSGYVKTSDFNPLKAKASHVMHHNSDSYKVLGHLSTHGLLAPMDKDRGRRHPLVDNKGIPSKIVKHGGSMIPISTKRLENTKHPVINPYTSKPLLMPKKASEHKSSSNAHARPSGPHPPSKIPVSSHMAKIRKEKAKAERLSPDARFKLYSNIAHGAHESHHILHTGVHAQNARRKNVVPEKPLPPLPHGPHGHTHAESSHGASHKSPATPNHRPVRSASRANSRQGAHTSHGGASKQSHPIHRPATPKRGNSTPRAKSPAKRPNSPKQKPHKH</sequence>
<feature type="compositionally biased region" description="Basic and acidic residues" evidence="1">
    <location>
        <begin position="573"/>
        <end position="583"/>
    </location>
</feature>
<evidence type="ECO:0000313" key="3">
    <source>
        <dbReference type="Proteomes" id="UP000283269"/>
    </source>
</evidence>
<gene>
    <name evidence="2" type="ORF">CVT25_001897</name>
</gene>
<accession>A0A409WQV0</accession>
<feature type="region of interest" description="Disordered" evidence="1">
    <location>
        <begin position="777"/>
        <end position="884"/>
    </location>
</feature>
<protein>
    <submittedName>
        <fullName evidence="2">Uncharacterized protein</fullName>
    </submittedName>
</protein>
<feature type="compositionally biased region" description="Polar residues" evidence="1">
    <location>
        <begin position="830"/>
        <end position="839"/>
    </location>
</feature>
<reference evidence="2 3" key="1">
    <citation type="journal article" date="2018" name="Evol. Lett.">
        <title>Horizontal gene cluster transfer increased hallucinogenic mushroom diversity.</title>
        <authorList>
            <person name="Reynolds H.T."/>
            <person name="Vijayakumar V."/>
            <person name="Gluck-Thaler E."/>
            <person name="Korotkin H.B."/>
            <person name="Matheny P.B."/>
            <person name="Slot J.C."/>
        </authorList>
    </citation>
    <scope>NUCLEOTIDE SEQUENCE [LARGE SCALE GENOMIC DNA]</scope>
    <source>
        <strain evidence="2 3">2631</strain>
    </source>
</reference>
<comment type="caution">
    <text evidence="2">The sequence shown here is derived from an EMBL/GenBank/DDBJ whole genome shotgun (WGS) entry which is preliminary data.</text>
</comment>
<dbReference type="AlphaFoldDB" id="A0A409WQV0"/>
<proteinExistence type="predicted"/>